<dbReference type="PROSITE" id="PS51832">
    <property type="entry name" value="HD_GYP"/>
    <property type="match status" value="1"/>
</dbReference>
<dbReference type="InterPro" id="IPR003607">
    <property type="entry name" value="HD/PDEase_dom"/>
</dbReference>
<gene>
    <name evidence="2" type="ORF">SAHL_04030</name>
</gene>
<dbReference type="SUPFAM" id="SSF109604">
    <property type="entry name" value="HD-domain/PDEase-like"/>
    <property type="match status" value="1"/>
</dbReference>
<protein>
    <submittedName>
        <fullName evidence="2">Metal-dependent phosphohydrolase</fullName>
    </submittedName>
</protein>
<dbReference type="CDD" id="cd00077">
    <property type="entry name" value="HDc"/>
    <property type="match status" value="1"/>
</dbReference>
<dbReference type="PANTHER" id="PTHR43155:SF2">
    <property type="entry name" value="CYCLIC DI-GMP PHOSPHODIESTERASE PA4108"/>
    <property type="match status" value="1"/>
</dbReference>
<dbReference type="Gene3D" id="1.10.3210.10">
    <property type="entry name" value="Hypothetical protein af1432"/>
    <property type="match status" value="1"/>
</dbReference>
<name>A0A423Q3I0_9GAMM</name>
<proteinExistence type="predicted"/>
<dbReference type="Proteomes" id="UP000285123">
    <property type="component" value="Unassembled WGS sequence"/>
</dbReference>
<feature type="domain" description="HD-GYP" evidence="1">
    <location>
        <begin position="147"/>
        <end position="343"/>
    </location>
</feature>
<dbReference type="GO" id="GO:0008081">
    <property type="term" value="F:phosphoric diester hydrolase activity"/>
    <property type="evidence" value="ECO:0007669"/>
    <property type="project" value="UniProtKB-ARBA"/>
</dbReference>
<comment type="caution">
    <text evidence="2">The sequence shown here is derived from an EMBL/GenBank/DDBJ whole genome shotgun (WGS) entry which is preliminary data.</text>
</comment>
<dbReference type="AlphaFoldDB" id="A0A423Q3I0"/>
<dbReference type="EMBL" id="AYKF01000063">
    <property type="protein sequence ID" value="ROO33058.1"/>
    <property type="molecule type" value="Genomic_DNA"/>
</dbReference>
<dbReference type="InterPro" id="IPR021812">
    <property type="entry name" value="DUF3391"/>
</dbReference>
<evidence type="ECO:0000313" key="2">
    <source>
        <dbReference type="EMBL" id="ROO33058.1"/>
    </source>
</evidence>
<dbReference type="InterPro" id="IPR037522">
    <property type="entry name" value="HD_GYP_dom"/>
</dbReference>
<evidence type="ECO:0000313" key="3">
    <source>
        <dbReference type="Proteomes" id="UP000285123"/>
    </source>
</evidence>
<dbReference type="Pfam" id="PF13487">
    <property type="entry name" value="HD_5"/>
    <property type="match status" value="1"/>
</dbReference>
<evidence type="ECO:0000259" key="1">
    <source>
        <dbReference type="PROSITE" id="PS51832"/>
    </source>
</evidence>
<dbReference type="SMART" id="SM00471">
    <property type="entry name" value="HDc"/>
    <property type="match status" value="1"/>
</dbReference>
<reference evidence="2 3" key="1">
    <citation type="submission" date="2013-10" db="EMBL/GenBank/DDBJ databases">
        <title>Salinisphaera halophila YIM 95161 Genome Sequencing.</title>
        <authorList>
            <person name="Lai Q."/>
            <person name="Li C."/>
            <person name="Shao Z."/>
        </authorList>
    </citation>
    <scope>NUCLEOTIDE SEQUENCE [LARGE SCALE GENOMIC DNA]</scope>
    <source>
        <strain evidence="2 3">YIM 95161</strain>
    </source>
</reference>
<accession>A0A423Q3I0</accession>
<keyword evidence="2" id="KW-0378">Hydrolase</keyword>
<dbReference type="PANTHER" id="PTHR43155">
    <property type="entry name" value="CYCLIC DI-GMP PHOSPHODIESTERASE PA4108-RELATED"/>
    <property type="match status" value="1"/>
</dbReference>
<sequence length="410" mass="46063">MAMSRYGRKIAVEELRAGMYVEALDRPWTETDFAFQGMRVDTADEIERLRALCRHVYVSPATLDEPTQPGAEDARRSTFRGAYAGRESSSDNAIRERTPRGFREELPRARMLREQARDLITTVHADIESGRTVDVRGAREVVAEMIDSVARHPDALLWFTQLKNRDAYTALHSLNVCMLSITLASALDLDEADVQEMGVGALLRDVGKIRIPLAILNKPGRLTDEEFALMRRHPEYGVDMLRDSPDLTPASLEIVLSHHERLDGSGYPNGLAGAQLSTYTQIVAIADVYDAVTSDRVYQKGRTPAEALTLMHGTDDREFNGRMLRVFEQTMGVHPPGSVVELNTGEVGLILPDSVGADEPVVLIVLDHRKRRYYPQRVRDLSRFPSFRIARVLQPGTYDIDVDDYAEEMH</sequence>
<organism evidence="2 3">
    <name type="scientific">Salinisphaera orenii YIM 95161</name>
    <dbReference type="NCBI Taxonomy" id="1051139"/>
    <lineage>
        <taxon>Bacteria</taxon>
        <taxon>Pseudomonadati</taxon>
        <taxon>Pseudomonadota</taxon>
        <taxon>Gammaproteobacteria</taxon>
        <taxon>Salinisphaerales</taxon>
        <taxon>Salinisphaeraceae</taxon>
        <taxon>Salinisphaera</taxon>
    </lineage>
</organism>
<dbReference type="Pfam" id="PF11871">
    <property type="entry name" value="DUF3391"/>
    <property type="match status" value="1"/>
</dbReference>